<dbReference type="GO" id="GO:0016627">
    <property type="term" value="F:oxidoreductase activity, acting on the CH-CH group of donors"/>
    <property type="evidence" value="ECO:0007669"/>
    <property type="project" value="UniProtKB-ARBA"/>
</dbReference>
<keyword evidence="6" id="KW-0274">FAD</keyword>
<gene>
    <name evidence="11" type="ORF">DFR49_2849</name>
</gene>
<dbReference type="FunFam" id="3.50.50.60:FF:000378">
    <property type="entry name" value="Phytoene desaturase"/>
    <property type="match status" value="1"/>
</dbReference>
<keyword evidence="4" id="KW-0285">Flavoprotein</keyword>
<evidence type="ECO:0000256" key="9">
    <source>
        <dbReference type="RuleBase" id="RU362075"/>
    </source>
</evidence>
<keyword evidence="12" id="KW-1185">Reference proteome</keyword>
<dbReference type="PANTHER" id="PTHR43734">
    <property type="entry name" value="PHYTOENE DESATURASE"/>
    <property type="match status" value="1"/>
</dbReference>
<evidence type="ECO:0000256" key="2">
    <source>
        <dbReference type="ARBA" id="ARBA00004829"/>
    </source>
</evidence>
<comment type="similarity">
    <text evidence="3 9">Belongs to the carotenoid/retinoid oxidoreductase family.</text>
</comment>
<dbReference type="InterPro" id="IPR002937">
    <property type="entry name" value="Amino_oxidase"/>
</dbReference>
<dbReference type="EMBL" id="QXDC01000003">
    <property type="protein sequence ID" value="RIA44602.1"/>
    <property type="molecule type" value="Genomic_DNA"/>
</dbReference>
<dbReference type="InterPro" id="IPR036188">
    <property type="entry name" value="FAD/NAD-bd_sf"/>
</dbReference>
<evidence type="ECO:0000256" key="1">
    <source>
        <dbReference type="ARBA" id="ARBA00001974"/>
    </source>
</evidence>
<sequence length="490" mass="53092">MSRAIIVGSGFGGLALGIRLQSAGVETVIVEARDKPGGHAYSWERNGFTFDAGPTAISDPDGLRALWALSGRDMADDVTLRPVSPFYRLHWIDGTHFDYSNDDAALTGEIVKLDASDVAGYRRFLDYSRAAYEEGYAKLGHVAFDLRSMARAAPALARHQAWRSVYGIVARFVRNEKLRQALSFHTLLIGGNPFTTSAIHALAHKRARDGGVWCAQGGTNRLVAGLVTQFERLGGTLRLGDPVTGIATLGDRATGVTTASGWSAEADAVASNADVMHSYRDLLAGSRSAQRVRARIERKRFSPSMFIVHFGIKGTWPGIAHHSVLFGPRYEGLFTDIHDHGVLAEDLAIHLHHPSVTDPSLAPPGHSTFTALAAVPHLGKFPVDWDAIGPILEKRVLDEVGRRLIPDIHERIVTKFTYAPTDFARDLNAHLGSAFSLEPTLAQSAWFRVHNRDDHIPNLYFVGAGTHPGAGIPGVVASAKATATLMLEAR</sequence>
<dbReference type="Gene3D" id="3.50.50.60">
    <property type="entry name" value="FAD/NAD(P)-binding domain"/>
    <property type="match status" value="3"/>
</dbReference>
<dbReference type="Pfam" id="PF01593">
    <property type="entry name" value="Amino_oxidase"/>
    <property type="match status" value="1"/>
</dbReference>
<dbReference type="OrthoDB" id="9774675at2"/>
<feature type="domain" description="Amine oxidase" evidence="10">
    <location>
        <begin position="12"/>
        <end position="486"/>
    </location>
</feature>
<dbReference type="InterPro" id="IPR008150">
    <property type="entry name" value="Phytoene_DH_bac_CS"/>
</dbReference>
<dbReference type="SUPFAM" id="SSF51905">
    <property type="entry name" value="FAD/NAD(P)-binding domain"/>
    <property type="match status" value="1"/>
</dbReference>
<evidence type="ECO:0000256" key="5">
    <source>
        <dbReference type="ARBA" id="ARBA00022746"/>
    </source>
</evidence>
<evidence type="ECO:0000313" key="11">
    <source>
        <dbReference type="EMBL" id="RIA44602.1"/>
    </source>
</evidence>
<keyword evidence="7 9" id="KW-0560">Oxidoreductase</keyword>
<dbReference type="PROSITE" id="PS00982">
    <property type="entry name" value="PHYTOENE_DH"/>
    <property type="match status" value="1"/>
</dbReference>
<evidence type="ECO:0000313" key="12">
    <source>
        <dbReference type="Proteomes" id="UP000266568"/>
    </source>
</evidence>
<protein>
    <recommendedName>
        <fullName evidence="8">Phytoene dehydrogenase</fullName>
    </recommendedName>
</protein>
<organism evidence="11 12">
    <name type="scientific">Hephaestia caeni</name>
    <dbReference type="NCBI Taxonomy" id="645617"/>
    <lineage>
        <taxon>Bacteria</taxon>
        <taxon>Pseudomonadati</taxon>
        <taxon>Pseudomonadota</taxon>
        <taxon>Alphaproteobacteria</taxon>
        <taxon>Sphingomonadales</taxon>
        <taxon>Sphingomonadaceae</taxon>
        <taxon>Hephaestia</taxon>
    </lineage>
</organism>
<dbReference type="RefSeq" id="WP_119036234.1">
    <property type="nucleotide sequence ID" value="NZ_QXDC01000003.1"/>
</dbReference>
<dbReference type="InterPro" id="IPR014105">
    <property type="entry name" value="Carotenoid/retinoid_OxRdtase"/>
</dbReference>
<comment type="caution">
    <text evidence="11">The sequence shown here is derived from an EMBL/GenBank/DDBJ whole genome shotgun (WGS) entry which is preliminary data.</text>
</comment>
<reference evidence="11 12" key="1">
    <citation type="submission" date="2018-08" db="EMBL/GenBank/DDBJ databases">
        <title>Genomic Encyclopedia of Type Strains, Phase IV (KMG-IV): sequencing the most valuable type-strain genomes for metagenomic binning, comparative biology and taxonomic classification.</title>
        <authorList>
            <person name="Goeker M."/>
        </authorList>
    </citation>
    <scope>NUCLEOTIDE SEQUENCE [LARGE SCALE GENOMIC DNA]</scope>
    <source>
        <strain evidence="11 12">DSM 25527</strain>
    </source>
</reference>
<evidence type="ECO:0000256" key="8">
    <source>
        <dbReference type="ARBA" id="ARBA00031986"/>
    </source>
</evidence>
<evidence type="ECO:0000256" key="3">
    <source>
        <dbReference type="ARBA" id="ARBA00006046"/>
    </source>
</evidence>
<accession>A0A397P601</accession>
<name>A0A397P601_9SPHN</name>
<dbReference type="Proteomes" id="UP000266568">
    <property type="component" value="Unassembled WGS sequence"/>
</dbReference>
<evidence type="ECO:0000256" key="4">
    <source>
        <dbReference type="ARBA" id="ARBA00022630"/>
    </source>
</evidence>
<comment type="pathway">
    <text evidence="2 9">Carotenoid biosynthesis.</text>
</comment>
<dbReference type="AlphaFoldDB" id="A0A397P601"/>
<proteinExistence type="inferred from homology"/>
<dbReference type="GO" id="GO:0016117">
    <property type="term" value="P:carotenoid biosynthetic process"/>
    <property type="evidence" value="ECO:0007669"/>
    <property type="project" value="UniProtKB-KW"/>
</dbReference>
<comment type="cofactor">
    <cofactor evidence="1">
        <name>FAD</name>
        <dbReference type="ChEBI" id="CHEBI:57692"/>
    </cofactor>
</comment>
<keyword evidence="5 9" id="KW-0125">Carotenoid biosynthesis</keyword>
<dbReference type="PANTHER" id="PTHR43734:SF3">
    <property type="entry name" value="B-CAROTENE KETOLASE"/>
    <property type="match status" value="1"/>
</dbReference>
<dbReference type="NCBIfam" id="TIGR02734">
    <property type="entry name" value="crtI_fam"/>
    <property type="match status" value="1"/>
</dbReference>
<evidence type="ECO:0000256" key="6">
    <source>
        <dbReference type="ARBA" id="ARBA00022827"/>
    </source>
</evidence>
<evidence type="ECO:0000256" key="7">
    <source>
        <dbReference type="ARBA" id="ARBA00023002"/>
    </source>
</evidence>
<evidence type="ECO:0000259" key="10">
    <source>
        <dbReference type="Pfam" id="PF01593"/>
    </source>
</evidence>